<dbReference type="EMBL" id="BTGU01000266">
    <property type="protein sequence ID" value="GMN65845.1"/>
    <property type="molecule type" value="Genomic_DNA"/>
</dbReference>
<keyword evidence="1" id="KW-0732">Signal</keyword>
<proteinExistence type="predicted"/>
<dbReference type="Proteomes" id="UP001187192">
    <property type="component" value="Unassembled WGS sequence"/>
</dbReference>
<evidence type="ECO:0008006" key="4">
    <source>
        <dbReference type="Google" id="ProtNLM"/>
    </source>
</evidence>
<feature type="chain" id="PRO_5041678948" description="Secreted protein" evidence="1">
    <location>
        <begin position="22"/>
        <end position="70"/>
    </location>
</feature>
<feature type="signal peptide" evidence="1">
    <location>
        <begin position="1"/>
        <end position="21"/>
    </location>
</feature>
<reference evidence="2" key="1">
    <citation type="submission" date="2023-07" db="EMBL/GenBank/DDBJ databases">
        <title>draft genome sequence of fig (Ficus carica).</title>
        <authorList>
            <person name="Takahashi T."/>
            <person name="Nishimura K."/>
        </authorList>
    </citation>
    <scope>NUCLEOTIDE SEQUENCE</scope>
</reference>
<sequence>MFGTPVPMVFSPFILSQMCLAISFSLSFPMNLHTVTPTGVTVPRFSPLALSNACLGPVADSLSSPPVPIL</sequence>
<dbReference type="AlphaFoldDB" id="A0AA88E3S4"/>
<accession>A0AA88E3S4</accession>
<evidence type="ECO:0000313" key="2">
    <source>
        <dbReference type="EMBL" id="GMN65845.1"/>
    </source>
</evidence>
<evidence type="ECO:0000256" key="1">
    <source>
        <dbReference type="SAM" id="SignalP"/>
    </source>
</evidence>
<gene>
    <name evidence="2" type="ORF">TIFTF001_034919</name>
</gene>
<protein>
    <recommendedName>
        <fullName evidence="4">Secreted protein</fullName>
    </recommendedName>
</protein>
<organism evidence="2 3">
    <name type="scientific">Ficus carica</name>
    <name type="common">Common fig</name>
    <dbReference type="NCBI Taxonomy" id="3494"/>
    <lineage>
        <taxon>Eukaryota</taxon>
        <taxon>Viridiplantae</taxon>
        <taxon>Streptophyta</taxon>
        <taxon>Embryophyta</taxon>
        <taxon>Tracheophyta</taxon>
        <taxon>Spermatophyta</taxon>
        <taxon>Magnoliopsida</taxon>
        <taxon>eudicotyledons</taxon>
        <taxon>Gunneridae</taxon>
        <taxon>Pentapetalae</taxon>
        <taxon>rosids</taxon>
        <taxon>fabids</taxon>
        <taxon>Rosales</taxon>
        <taxon>Moraceae</taxon>
        <taxon>Ficeae</taxon>
        <taxon>Ficus</taxon>
    </lineage>
</organism>
<comment type="caution">
    <text evidence="2">The sequence shown here is derived from an EMBL/GenBank/DDBJ whole genome shotgun (WGS) entry which is preliminary data.</text>
</comment>
<name>A0AA88E3S4_FICCA</name>
<evidence type="ECO:0000313" key="3">
    <source>
        <dbReference type="Proteomes" id="UP001187192"/>
    </source>
</evidence>
<keyword evidence="3" id="KW-1185">Reference proteome</keyword>